<accession>A0A7G6T6G6</accession>
<keyword evidence="2" id="KW-0614">Plasmid</keyword>
<name>A0A7G6T6G6_9HYPH</name>
<reference evidence="3" key="1">
    <citation type="journal article" date="2020" name="Mol. Plant Microbe">
        <title>Rhizobial microsymbionts of the narrowly endemic Oxytropis species growing in Kamchatka are characterized by significant genetic diversity and possess a set of genes that are associated with T3SS and T6SS secretion systems and can affect the development of symbiosis.</title>
        <authorList>
            <person name="Safronova V."/>
            <person name="Guro P."/>
            <person name="Sazanova A."/>
            <person name="Kuznetsova I."/>
            <person name="Belimov A."/>
            <person name="Yakubov V."/>
            <person name="Chirak E."/>
            <person name="Afonin A."/>
            <person name="Gogolev Y."/>
            <person name="Andronov E."/>
            <person name="Tikhonovich I."/>
        </authorList>
    </citation>
    <scope>NUCLEOTIDE SEQUENCE [LARGE SCALE GENOMIC DNA]</scope>
    <source>
        <strain evidence="3">583</strain>
        <plasmid evidence="3">p_1</plasmid>
    </source>
</reference>
<dbReference type="Proteomes" id="UP000515465">
    <property type="component" value="Plasmid p_1"/>
</dbReference>
<organism evidence="2 3">
    <name type="scientific">Mesorhizobium huakuii</name>
    <dbReference type="NCBI Taxonomy" id="28104"/>
    <lineage>
        <taxon>Bacteria</taxon>
        <taxon>Pseudomonadati</taxon>
        <taxon>Pseudomonadota</taxon>
        <taxon>Alphaproteobacteria</taxon>
        <taxon>Hyphomicrobiales</taxon>
        <taxon>Phyllobacteriaceae</taxon>
        <taxon>Mesorhizobium</taxon>
    </lineage>
</organism>
<dbReference type="GO" id="GO:0006355">
    <property type="term" value="P:regulation of DNA-templated transcription"/>
    <property type="evidence" value="ECO:0007669"/>
    <property type="project" value="InterPro"/>
</dbReference>
<evidence type="ECO:0000256" key="1">
    <source>
        <dbReference type="SAM" id="MobiDB-lite"/>
    </source>
</evidence>
<dbReference type="InterPro" id="IPR010985">
    <property type="entry name" value="Ribbon_hlx_hlx"/>
</dbReference>
<feature type="region of interest" description="Disordered" evidence="1">
    <location>
        <begin position="44"/>
        <end position="69"/>
    </location>
</feature>
<protein>
    <submittedName>
        <fullName evidence="2">CopG family transcriptional regulator</fullName>
    </submittedName>
</protein>
<dbReference type="CDD" id="cd21631">
    <property type="entry name" value="RHH_CopG_NikR-like"/>
    <property type="match status" value="1"/>
</dbReference>
<sequence>MRTKEGDMRTTLAIDDDVLVAAKAMARQQDRSVGEIITDLARRSLRRPQAGGERNGIPLLSPRPDAPPVTLETVNALRDELP</sequence>
<dbReference type="EMBL" id="CP050299">
    <property type="protein sequence ID" value="QND62348.1"/>
    <property type="molecule type" value="Genomic_DNA"/>
</dbReference>
<dbReference type="SUPFAM" id="SSF47598">
    <property type="entry name" value="Ribbon-helix-helix"/>
    <property type="match status" value="1"/>
</dbReference>
<dbReference type="AlphaFoldDB" id="A0A7G6T6G6"/>
<proteinExistence type="predicted"/>
<gene>
    <name evidence="2" type="ORF">HB778_40880</name>
</gene>
<evidence type="ECO:0000313" key="2">
    <source>
        <dbReference type="EMBL" id="QND62348.1"/>
    </source>
</evidence>
<evidence type="ECO:0000313" key="3">
    <source>
        <dbReference type="Proteomes" id="UP000515465"/>
    </source>
</evidence>
<geneLocation type="plasmid" evidence="2 3">
    <name>p_1</name>
</geneLocation>